<feature type="domain" description="Allantoicase" evidence="8">
    <location>
        <begin position="193"/>
        <end position="333"/>
    </location>
</feature>
<dbReference type="PANTHER" id="PTHR12045:SF3">
    <property type="entry name" value="INACTIVE ALLANTOICASE-RELATED"/>
    <property type="match status" value="1"/>
</dbReference>
<dbReference type="Gene3D" id="2.60.120.260">
    <property type="entry name" value="Galactose-binding domain-like"/>
    <property type="match status" value="2"/>
</dbReference>
<feature type="region of interest" description="Disordered" evidence="7">
    <location>
        <begin position="334"/>
        <end position="388"/>
    </location>
</feature>
<comment type="similarity">
    <text evidence="1">Belongs to the allantoicase family.</text>
</comment>
<dbReference type="Pfam" id="PF03561">
    <property type="entry name" value="Allantoicase"/>
    <property type="match status" value="2"/>
</dbReference>
<feature type="domain" description="Allantoicase" evidence="8">
    <location>
        <begin position="25"/>
        <end position="173"/>
    </location>
</feature>
<keyword evidence="10" id="KW-1185">Reference proteome</keyword>
<dbReference type="SUPFAM" id="SSF51182">
    <property type="entry name" value="RmlC-like cupins"/>
    <property type="match status" value="1"/>
</dbReference>
<comment type="subunit">
    <text evidence="2">Homodimer.</text>
</comment>
<keyword evidence="4" id="KW-0378">Hydrolase</keyword>
<feature type="compositionally biased region" description="Low complexity" evidence="7">
    <location>
        <begin position="375"/>
        <end position="388"/>
    </location>
</feature>
<dbReference type="EMBL" id="JANAWD010000029">
    <property type="protein sequence ID" value="KAJ3490365.1"/>
    <property type="molecule type" value="Genomic_DNA"/>
</dbReference>
<dbReference type="Gene3D" id="2.60.120.480">
    <property type="entry name" value="Ureidoglycolate hydrolase"/>
    <property type="match status" value="1"/>
</dbReference>
<protein>
    <recommendedName>
        <fullName evidence="8">Allantoicase domain-containing protein</fullName>
    </recommendedName>
</protein>
<comment type="catalytic activity">
    <reaction evidence="6">
        <text>(S)-ureidoglycolate = urea + glyoxylate</text>
        <dbReference type="Rhea" id="RHEA:11304"/>
        <dbReference type="ChEBI" id="CHEBI:16199"/>
        <dbReference type="ChEBI" id="CHEBI:36655"/>
        <dbReference type="ChEBI" id="CHEBI:57296"/>
        <dbReference type="EC" id="4.3.2.3"/>
    </reaction>
</comment>
<dbReference type="GO" id="GO:0004848">
    <property type="term" value="F:ureidoglycolate hydrolase activity"/>
    <property type="evidence" value="ECO:0007669"/>
    <property type="project" value="InterPro"/>
</dbReference>
<dbReference type="InterPro" id="IPR007247">
    <property type="entry name" value="Ureidogly_lyase"/>
</dbReference>
<dbReference type="GO" id="GO:0000256">
    <property type="term" value="P:allantoin catabolic process"/>
    <property type="evidence" value="ECO:0007669"/>
    <property type="project" value="InterPro"/>
</dbReference>
<dbReference type="NCBIfam" id="TIGR02961">
    <property type="entry name" value="allantoicase"/>
    <property type="match status" value="1"/>
</dbReference>
<evidence type="ECO:0000313" key="9">
    <source>
        <dbReference type="EMBL" id="KAJ3490365.1"/>
    </source>
</evidence>
<proteinExistence type="inferred from homology"/>
<keyword evidence="3" id="KW-0659">Purine metabolism</keyword>
<evidence type="ECO:0000256" key="5">
    <source>
        <dbReference type="ARBA" id="ARBA00023239"/>
    </source>
</evidence>
<accession>A0AAD5YMW2</accession>
<reference evidence="9" key="1">
    <citation type="submission" date="2022-07" db="EMBL/GenBank/DDBJ databases">
        <title>Genome Sequence of Physisporinus lineatus.</title>
        <authorList>
            <person name="Buettner E."/>
        </authorList>
    </citation>
    <scope>NUCLEOTIDE SEQUENCE</scope>
    <source>
        <strain evidence="9">VT162</strain>
    </source>
</reference>
<dbReference type="GO" id="GO:0006144">
    <property type="term" value="P:purine nucleobase metabolic process"/>
    <property type="evidence" value="ECO:0007669"/>
    <property type="project" value="UniProtKB-KW"/>
</dbReference>
<evidence type="ECO:0000313" key="10">
    <source>
        <dbReference type="Proteomes" id="UP001212997"/>
    </source>
</evidence>
<dbReference type="PANTHER" id="PTHR12045">
    <property type="entry name" value="ALLANTOICASE"/>
    <property type="match status" value="1"/>
</dbReference>
<dbReference type="AlphaFoldDB" id="A0AAD5YMW2"/>
<dbReference type="InterPro" id="IPR047233">
    <property type="entry name" value="UAH_cupin"/>
</dbReference>
<dbReference type="HAMAP" id="MF_00813">
    <property type="entry name" value="Allantoicase"/>
    <property type="match status" value="1"/>
</dbReference>
<dbReference type="FunFam" id="2.60.120.260:FF:000059">
    <property type="entry name" value="Probable allantoicase"/>
    <property type="match status" value="1"/>
</dbReference>
<dbReference type="GO" id="GO:0050385">
    <property type="term" value="F:ureidoglycolate lyase activity"/>
    <property type="evidence" value="ECO:0007669"/>
    <property type="project" value="UniProtKB-EC"/>
</dbReference>
<dbReference type="SUPFAM" id="SSF49785">
    <property type="entry name" value="Galactose-binding domain-like"/>
    <property type="match status" value="2"/>
</dbReference>
<sequence length="596" mass="65089">MQSVLVDQFNNYFSTSTELSSAALGGTICSVSDEFFAEAHHLLLVEPAPSLKGQFGPKGALFSGWETRRHNPTYDWCIIKLGTAGSIAGFDVDTSHFNGNEAPQVSIDALYMPDDGKSPEHDHPEWTEILPKVNLGPNSRHLFKIPPTSRLNHVKLNMYPDGGIARFRVYGLVAPVFPPDDQTVFDLAHVFSGGRVMFTSDQHFGVGSNLILPGRGKDMGDGWETRRSRTPGHKCWAIIRLGTTGILSHTEIDTAHFMGNFPESCELHAINSSSLMPSGSDDDWTLILPRTQLGPHRQHQFQLENVHDKTFTHVKVTIYPDGGIKRVRIFGRRPGSRTSITTSDMRIPDESEEISEVPSTSPQIQENLPDESTDASKSSATSQQSQPQARCATVIPALALTPEAFSPFGQVIQAYADVNAVPSPRKTKITAANQGSALKFHKLAPILSSYPLGSGATAGLSVYRCNPTELSNEGDWAVKLLERHPYTNQAFIPMGGKGPASQSDGLDDPGNRYLVVVTKNGDDDKPDLQSMRAFIATSSQGIVYNTGIWHHPMLSLDRALDFTCVETQIGNGDRSDCEIIDLDGSLGYHKVQVPSV</sequence>
<dbReference type="InterPro" id="IPR005164">
    <property type="entry name" value="Allantoicase"/>
</dbReference>
<dbReference type="CDD" id="cd20298">
    <property type="entry name" value="cupin_UAH"/>
    <property type="match status" value="1"/>
</dbReference>
<evidence type="ECO:0000256" key="1">
    <source>
        <dbReference type="ARBA" id="ARBA00009242"/>
    </source>
</evidence>
<gene>
    <name evidence="9" type="ORF">NLI96_g1487</name>
</gene>
<name>A0AAD5YMW2_9APHY</name>
<organism evidence="9 10">
    <name type="scientific">Meripilus lineatus</name>
    <dbReference type="NCBI Taxonomy" id="2056292"/>
    <lineage>
        <taxon>Eukaryota</taxon>
        <taxon>Fungi</taxon>
        <taxon>Dikarya</taxon>
        <taxon>Basidiomycota</taxon>
        <taxon>Agaricomycotina</taxon>
        <taxon>Agaricomycetes</taxon>
        <taxon>Polyporales</taxon>
        <taxon>Meripilaceae</taxon>
        <taxon>Meripilus</taxon>
    </lineage>
</organism>
<feature type="compositionally biased region" description="Polar residues" evidence="7">
    <location>
        <begin position="357"/>
        <end position="366"/>
    </location>
</feature>
<keyword evidence="5" id="KW-0456">Lyase</keyword>
<dbReference type="InterPro" id="IPR024060">
    <property type="entry name" value="Ureidoglycolate_lyase_dom_sf"/>
</dbReference>
<dbReference type="Pfam" id="PF04115">
    <property type="entry name" value="Ureidogly_lyase"/>
    <property type="match status" value="1"/>
</dbReference>
<dbReference type="InterPro" id="IPR015908">
    <property type="entry name" value="Allantoicase_dom"/>
</dbReference>
<evidence type="ECO:0000256" key="2">
    <source>
        <dbReference type="ARBA" id="ARBA00011738"/>
    </source>
</evidence>
<evidence type="ECO:0000256" key="4">
    <source>
        <dbReference type="ARBA" id="ARBA00022801"/>
    </source>
</evidence>
<evidence type="ECO:0000256" key="6">
    <source>
        <dbReference type="ARBA" id="ARBA00047684"/>
    </source>
</evidence>
<evidence type="ECO:0000256" key="3">
    <source>
        <dbReference type="ARBA" id="ARBA00022631"/>
    </source>
</evidence>
<evidence type="ECO:0000259" key="8">
    <source>
        <dbReference type="Pfam" id="PF03561"/>
    </source>
</evidence>
<comment type="caution">
    <text evidence="9">The sequence shown here is derived from an EMBL/GenBank/DDBJ whole genome shotgun (WGS) entry which is preliminary data.</text>
</comment>
<dbReference type="InterPro" id="IPR008979">
    <property type="entry name" value="Galactose-bd-like_sf"/>
</dbReference>
<dbReference type="Proteomes" id="UP001212997">
    <property type="component" value="Unassembled WGS sequence"/>
</dbReference>
<dbReference type="InterPro" id="IPR011051">
    <property type="entry name" value="RmlC_Cupin_sf"/>
</dbReference>
<dbReference type="GO" id="GO:0004037">
    <property type="term" value="F:allantoicase activity"/>
    <property type="evidence" value="ECO:0007669"/>
    <property type="project" value="InterPro"/>
</dbReference>
<evidence type="ECO:0000256" key="7">
    <source>
        <dbReference type="SAM" id="MobiDB-lite"/>
    </source>
</evidence>